<evidence type="ECO:0000313" key="2">
    <source>
        <dbReference type="Proteomes" id="UP000887568"/>
    </source>
</evidence>
<dbReference type="GeneID" id="119732772"/>
<dbReference type="PANTHER" id="PTHR47027:SF27">
    <property type="entry name" value="REVERSE TRANSCRIPTASE DOMAIN-CONTAINING PROTEIN"/>
    <property type="match status" value="1"/>
</dbReference>
<organism evidence="1 2">
    <name type="scientific">Patiria miniata</name>
    <name type="common">Bat star</name>
    <name type="synonym">Asterina miniata</name>
    <dbReference type="NCBI Taxonomy" id="46514"/>
    <lineage>
        <taxon>Eukaryota</taxon>
        <taxon>Metazoa</taxon>
        <taxon>Echinodermata</taxon>
        <taxon>Eleutherozoa</taxon>
        <taxon>Asterozoa</taxon>
        <taxon>Asteroidea</taxon>
        <taxon>Valvatacea</taxon>
        <taxon>Valvatida</taxon>
        <taxon>Asterinidae</taxon>
        <taxon>Patiria</taxon>
    </lineage>
</organism>
<dbReference type="OMA" id="HNTILWK"/>
<dbReference type="Proteomes" id="UP000887568">
    <property type="component" value="Unplaced"/>
</dbReference>
<dbReference type="PANTHER" id="PTHR47027">
    <property type="entry name" value="REVERSE TRANSCRIPTASE DOMAIN-CONTAINING PROTEIN"/>
    <property type="match status" value="1"/>
</dbReference>
<protein>
    <submittedName>
        <fullName evidence="1">Uncharacterized protein</fullName>
    </submittedName>
</protein>
<dbReference type="OrthoDB" id="5959200at2759"/>
<sequence length="153" mass="17501">MRKVWKAQLNDDLKRRLFVAMVESVLLYGAESWTLTVKQEKSLDGVYTRMLRMALNVSWKDHISNIDHDGGLPHISDKIRERRMALAGHCIRLPELAVHNTILWKPTHGTARRGRRPATYIDTVGLSDTGELRSLMLDRDKWRAATKSRVGVG</sequence>
<dbReference type="EnsemblMetazoa" id="XM_038206382.1">
    <property type="protein sequence ID" value="XP_038062310.1"/>
    <property type="gene ID" value="LOC119732772"/>
</dbReference>
<name>A0A914AEF4_PATMI</name>
<dbReference type="RefSeq" id="XP_038062310.1">
    <property type="nucleotide sequence ID" value="XM_038206382.1"/>
</dbReference>
<accession>A0A914AEF4</accession>
<reference evidence="1" key="1">
    <citation type="submission" date="2022-11" db="UniProtKB">
        <authorList>
            <consortium name="EnsemblMetazoa"/>
        </authorList>
    </citation>
    <scope>IDENTIFICATION</scope>
</reference>
<evidence type="ECO:0000313" key="1">
    <source>
        <dbReference type="EnsemblMetazoa" id="XP_038062310.1"/>
    </source>
</evidence>
<dbReference type="AlphaFoldDB" id="A0A914AEF4"/>
<keyword evidence="2" id="KW-1185">Reference proteome</keyword>
<proteinExistence type="predicted"/>